<evidence type="ECO:0000256" key="11">
    <source>
        <dbReference type="RuleBase" id="RU003656"/>
    </source>
</evidence>
<keyword evidence="14" id="KW-1185">Reference proteome</keyword>
<dbReference type="HAMAP" id="MF_00530">
    <property type="entry name" value="ATP_synth_epsil_bac"/>
    <property type="match status" value="1"/>
</dbReference>
<evidence type="ECO:0000256" key="5">
    <source>
        <dbReference type="ARBA" id="ARBA00022781"/>
    </source>
</evidence>
<dbReference type="EMBL" id="VDUZ01000036">
    <property type="protein sequence ID" value="TXL72104.1"/>
    <property type="molecule type" value="Genomic_DNA"/>
</dbReference>
<evidence type="ECO:0000259" key="12">
    <source>
        <dbReference type="Pfam" id="PF02823"/>
    </source>
</evidence>
<comment type="function">
    <text evidence="1 10">Produces ATP from ADP in the presence of a proton gradient across the membrane.</text>
</comment>
<feature type="domain" description="ATP synthase F1 complex delta/epsilon subunit N-terminal" evidence="12">
    <location>
        <begin position="6"/>
        <end position="83"/>
    </location>
</feature>
<dbReference type="AlphaFoldDB" id="A0A5C8PFN0"/>
<dbReference type="PANTHER" id="PTHR13822:SF10">
    <property type="entry name" value="ATP SYNTHASE EPSILON CHAIN, CHLOROPLASTIC"/>
    <property type="match status" value="1"/>
</dbReference>
<proteinExistence type="inferred from homology"/>
<evidence type="ECO:0000256" key="8">
    <source>
        <dbReference type="ARBA" id="ARBA00023196"/>
    </source>
</evidence>
<comment type="subcellular location">
    <subcellularLocation>
        <location evidence="10">Cell membrane</location>
        <topology evidence="10">Peripheral membrane protein</topology>
    </subcellularLocation>
    <subcellularLocation>
        <location evidence="2">Endomembrane system</location>
        <topology evidence="2">Peripheral membrane protein</topology>
    </subcellularLocation>
</comment>
<dbReference type="GO" id="GO:0005524">
    <property type="term" value="F:ATP binding"/>
    <property type="evidence" value="ECO:0007669"/>
    <property type="project" value="UniProtKB-UniRule"/>
</dbReference>
<comment type="subunit">
    <text evidence="10 11">F-type ATPases have 2 components, CF(1) - the catalytic core - and CF(0) - the membrane proton channel. CF(1) has five subunits: alpha(3), beta(3), gamma(1), delta(1), epsilon(1). CF(0) has three main subunits: a, b and c.</text>
</comment>
<evidence type="ECO:0000313" key="14">
    <source>
        <dbReference type="Proteomes" id="UP000321638"/>
    </source>
</evidence>
<dbReference type="GO" id="GO:0012505">
    <property type="term" value="C:endomembrane system"/>
    <property type="evidence" value="ECO:0007669"/>
    <property type="project" value="UniProtKB-SubCell"/>
</dbReference>
<dbReference type="Pfam" id="PF02823">
    <property type="entry name" value="ATP-synt_DE_N"/>
    <property type="match status" value="1"/>
</dbReference>
<keyword evidence="5 10" id="KW-0375">Hydrogen ion transport</keyword>
<dbReference type="RefSeq" id="WP_147850131.1">
    <property type="nucleotide sequence ID" value="NZ_VDUZ01000036.1"/>
</dbReference>
<dbReference type="GO" id="GO:0046933">
    <property type="term" value="F:proton-transporting ATP synthase activity, rotational mechanism"/>
    <property type="evidence" value="ECO:0007669"/>
    <property type="project" value="UniProtKB-UniRule"/>
</dbReference>
<evidence type="ECO:0000256" key="4">
    <source>
        <dbReference type="ARBA" id="ARBA00022448"/>
    </source>
</evidence>
<gene>
    <name evidence="10 13" type="primary">atpC</name>
    <name evidence="13" type="ORF">FHP25_27145</name>
</gene>
<evidence type="ECO:0000256" key="7">
    <source>
        <dbReference type="ARBA" id="ARBA00023136"/>
    </source>
</evidence>
<keyword evidence="9 10" id="KW-0066">ATP synthesis</keyword>
<keyword evidence="7 10" id="KW-0472">Membrane</keyword>
<dbReference type="Proteomes" id="UP000321638">
    <property type="component" value="Unassembled WGS sequence"/>
</dbReference>
<dbReference type="InterPro" id="IPR020546">
    <property type="entry name" value="ATP_synth_F1_dsu/esu_N"/>
</dbReference>
<evidence type="ECO:0000256" key="6">
    <source>
        <dbReference type="ARBA" id="ARBA00023065"/>
    </source>
</evidence>
<dbReference type="InterPro" id="IPR036771">
    <property type="entry name" value="ATPsynth_dsu/esu_N"/>
</dbReference>
<evidence type="ECO:0000313" key="13">
    <source>
        <dbReference type="EMBL" id="TXL72104.1"/>
    </source>
</evidence>
<dbReference type="OrthoDB" id="9799969at2"/>
<dbReference type="PANTHER" id="PTHR13822">
    <property type="entry name" value="ATP SYNTHASE DELTA/EPSILON CHAIN"/>
    <property type="match status" value="1"/>
</dbReference>
<reference evidence="13 14" key="1">
    <citation type="submission" date="2019-06" db="EMBL/GenBank/DDBJ databases">
        <title>New taxonomy in bacterial strain CC-CFT640, isolated from vineyard.</title>
        <authorList>
            <person name="Lin S.-Y."/>
            <person name="Tsai C.-F."/>
            <person name="Young C.-C."/>
        </authorList>
    </citation>
    <scope>NUCLEOTIDE SEQUENCE [LARGE SCALE GENOMIC DNA]</scope>
    <source>
        <strain evidence="13 14">CC-CFT640</strain>
    </source>
</reference>
<organism evidence="13 14">
    <name type="scientific">Vineibacter terrae</name>
    <dbReference type="NCBI Taxonomy" id="2586908"/>
    <lineage>
        <taxon>Bacteria</taxon>
        <taxon>Pseudomonadati</taxon>
        <taxon>Pseudomonadota</taxon>
        <taxon>Alphaproteobacteria</taxon>
        <taxon>Hyphomicrobiales</taxon>
        <taxon>Vineibacter</taxon>
    </lineage>
</organism>
<protein>
    <recommendedName>
        <fullName evidence="10">ATP synthase epsilon chain</fullName>
    </recommendedName>
    <alternativeName>
        <fullName evidence="10">ATP synthase F1 sector epsilon subunit</fullName>
    </alternativeName>
    <alternativeName>
        <fullName evidence="10">F-ATPase epsilon subunit</fullName>
    </alternativeName>
</protein>
<keyword evidence="4 10" id="KW-0813">Transport</keyword>
<name>A0A5C8PFN0_9HYPH</name>
<accession>A0A5C8PFN0</accession>
<dbReference type="GO" id="GO:0005886">
    <property type="term" value="C:plasma membrane"/>
    <property type="evidence" value="ECO:0007669"/>
    <property type="project" value="UniProtKB-SubCell"/>
</dbReference>
<comment type="caution">
    <text evidence="13">The sequence shown here is derived from an EMBL/GenBank/DDBJ whole genome shotgun (WGS) entry which is preliminary data.</text>
</comment>
<evidence type="ECO:0000256" key="2">
    <source>
        <dbReference type="ARBA" id="ARBA00004184"/>
    </source>
</evidence>
<dbReference type="InterPro" id="IPR001469">
    <property type="entry name" value="ATP_synth_F1_dsu/esu"/>
</dbReference>
<dbReference type="CDD" id="cd12152">
    <property type="entry name" value="F1-ATPase_delta"/>
    <property type="match status" value="1"/>
</dbReference>
<comment type="similarity">
    <text evidence="3 10 11">Belongs to the ATPase epsilon chain family.</text>
</comment>
<evidence type="ECO:0000256" key="9">
    <source>
        <dbReference type="ARBA" id="ARBA00023310"/>
    </source>
</evidence>
<dbReference type="GO" id="GO:0045259">
    <property type="term" value="C:proton-transporting ATP synthase complex"/>
    <property type="evidence" value="ECO:0007669"/>
    <property type="project" value="UniProtKB-KW"/>
</dbReference>
<dbReference type="SUPFAM" id="SSF51344">
    <property type="entry name" value="Epsilon subunit of F1F0-ATP synthase N-terminal domain"/>
    <property type="match status" value="1"/>
</dbReference>
<dbReference type="NCBIfam" id="TIGR01216">
    <property type="entry name" value="ATP_synt_epsi"/>
    <property type="match status" value="1"/>
</dbReference>
<keyword evidence="6 10" id="KW-0406">Ion transport</keyword>
<evidence type="ECO:0000256" key="10">
    <source>
        <dbReference type="HAMAP-Rule" id="MF_00530"/>
    </source>
</evidence>
<evidence type="ECO:0000256" key="1">
    <source>
        <dbReference type="ARBA" id="ARBA00003543"/>
    </source>
</evidence>
<sequence length="137" mass="14500">MAKVAFSLVLPERELVTTDADMVVVPGSEGDFGVLPGHIPMITTVRPGVIELHDDGKVTARYIVAGGFAEVTPERCTVLAEEAQPLADVTADQLAARVRQAEEAVEDATAPAAKANAEQAVTVARELQRAQAYYAGR</sequence>
<evidence type="ECO:0000256" key="3">
    <source>
        <dbReference type="ARBA" id="ARBA00005712"/>
    </source>
</evidence>
<keyword evidence="10" id="KW-1003">Cell membrane</keyword>
<keyword evidence="8 10" id="KW-0139">CF(1)</keyword>
<dbReference type="Gene3D" id="2.60.15.10">
    <property type="entry name" value="F0F1 ATP synthase delta/epsilon subunit, N-terminal"/>
    <property type="match status" value="1"/>
</dbReference>